<dbReference type="Proteomes" id="UP000230423">
    <property type="component" value="Unassembled WGS sequence"/>
</dbReference>
<dbReference type="EMBL" id="KZ386330">
    <property type="protein sequence ID" value="PIO55397.1"/>
    <property type="molecule type" value="Genomic_DNA"/>
</dbReference>
<keyword evidence="2" id="KW-0479">Metal-binding</keyword>
<accession>A0A2G9TBQ2</accession>
<keyword evidence="4" id="KW-0411">Iron-sulfur</keyword>
<evidence type="ECO:0000256" key="1">
    <source>
        <dbReference type="ARBA" id="ARBA00022714"/>
    </source>
</evidence>
<dbReference type="GO" id="GO:0046872">
    <property type="term" value="F:metal ion binding"/>
    <property type="evidence" value="ECO:0007669"/>
    <property type="project" value="UniProtKB-KW"/>
</dbReference>
<keyword evidence="3" id="KW-0408">Iron</keyword>
<dbReference type="Pfam" id="PF09360">
    <property type="entry name" value="zf-CDGSH"/>
    <property type="match status" value="1"/>
</dbReference>
<dbReference type="GO" id="GO:0051537">
    <property type="term" value="F:2 iron, 2 sulfur cluster binding"/>
    <property type="evidence" value="ECO:0007669"/>
    <property type="project" value="UniProtKB-KW"/>
</dbReference>
<gene>
    <name evidence="7" type="ORF">TELCIR_23217</name>
</gene>
<dbReference type="PANTHER" id="PTHR46491">
    <property type="entry name" value="CDGSH IRON SULFUR DOMAIN PROTEIN HOMOLOG"/>
    <property type="match status" value="1"/>
</dbReference>
<dbReference type="InterPro" id="IPR042216">
    <property type="entry name" value="MitoNEET_CISD"/>
</dbReference>
<dbReference type="OrthoDB" id="15717at2759"/>
<dbReference type="SMART" id="SM00704">
    <property type="entry name" value="ZnF_CDGSH"/>
    <property type="match status" value="1"/>
</dbReference>
<dbReference type="InterPro" id="IPR052950">
    <property type="entry name" value="CISD"/>
</dbReference>
<sequence length="91" mass="10241">MCARAASSWQEDDPCCPNASLEHRISSPNPLCDGTHNSIRVPDLKLKPVRFIPDEDITVWLCNCKQTKNRPFCDGSHKKVVDEDKKAGLFD</sequence>
<evidence type="ECO:0000256" key="4">
    <source>
        <dbReference type="ARBA" id="ARBA00023014"/>
    </source>
</evidence>
<name>A0A2G9TBQ2_TELCI</name>
<dbReference type="InterPro" id="IPR018967">
    <property type="entry name" value="FeS-contain_CDGSH-typ"/>
</dbReference>
<organism evidence="7 8">
    <name type="scientific">Teladorsagia circumcincta</name>
    <name type="common">Brown stomach worm</name>
    <name type="synonym">Ostertagia circumcincta</name>
    <dbReference type="NCBI Taxonomy" id="45464"/>
    <lineage>
        <taxon>Eukaryota</taxon>
        <taxon>Metazoa</taxon>
        <taxon>Ecdysozoa</taxon>
        <taxon>Nematoda</taxon>
        <taxon>Chromadorea</taxon>
        <taxon>Rhabditida</taxon>
        <taxon>Rhabditina</taxon>
        <taxon>Rhabditomorpha</taxon>
        <taxon>Strongyloidea</taxon>
        <taxon>Trichostrongylidae</taxon>
        <taxon>Teladorsagia</taxon>
    </lineage>
</organism>
<dbReference type="PANTHER" id="PTHR46491:SF9">
    <property type="entry name" value="IRON-BINDING ZINC FINGER CDGSH TYPE DOMAIN-CONTAINING PROTEIN"/>
    <property type="match status" value="1"/>
</dbReference>
<protein>
    <submittedName>
        <fullName evidence="7">Zinc finger CDGSH type</fullName>
    </submittedName>
</protein>
<comment type="cofactor">
    <cofactor evidence="5">
        <name>[2Fe-2S] cluster</name>
        <dbReference type="ChEBI" id="CHEBI:190135"/>
    </cofactor>
</comment>
<evidence type="ECO:0000256" key="5">
    <source>
        <dbReference type="ARBA" id="ARBA00034078"/>
    </source>
</evidence>
<evidence type="ECO:0000313" key="8">
    <source>
        <dbReference type="Proteomes" id="UP000230423"/>
    </source>
</evidence>
<dbReference type="AlphaFoldDB" id="A0A2G9TBQ2"/>
<dbReference type="GO" id="GO:0005739">
    <property type="term" value="C:mitochondrion"/>
    <property type="evidence" value="ECO:0007669"/>
    <property type="project" value="TreeGrafter"/>
</dbReference>
<evidence type="ECO:0000256" key="3">
    <source>
        <dbReference type="ARBA" id="ARBA00023004"/>
    </source>
</evidence>
<evidence type="ECO:0000313" key="7">
    <source>
        <dbReference type="EMBL" id="PIO55397.1"/>
    </source>
</evidence>
<keyword evidence="1" id="KW-0001">2Fe-2S</keyword>
<dbReference type="Gene3D" id="3.40.5.90">
    <property type="entry name" value="CDGSH iron-sulfur domain, mitoNEET-type"/>
    <property type="match status" value="1"/>
</dbReference>
<evidence type="ECO:0000259" key="6">
    <source>
        <dbReference type="SMART" id="SM00704"/>
    </source>
</evidence>
<keyword evidence="8" id="KW-1185">Reference proteome</keyword>
<proteinExistence type="predicted"/>
<reference evidence="7 8" key="1">
    <citation type="submission" date="2015-09" db="EMBL/GenBank/DDBJ databases">
        <title>Draft genome of the parasitic nematode Teladorsagia circumcincta isolate WARC Sus (inbred).</title>
        <authorList>
            <person name="Mitreva M."/>
        </authorList>
    </citation>
    <scope>NUCLEOTIDE SEQUENCE [LARGE SCALE GENOMIC DNA]</scope>
    <source>
        <strain evidence="7 8">S</strain>
    </source>
</reference>
<evidence type="ECO:0000256" key="2">
    <source>
        <dbReference type="ARBA" id="ARBA00022723"/>
    </source>
</evidence>
<feature type="domain" description="Iron-binding zinc finger CDGSH type" evidence="6">
    <location>
        <begin position="48"/>
        <end position="83"/>
    </location>
</feature>